<evidence type="ECO:0000313" key="3">
    <source>
        <dbReference type="EMBL" id="MFC4803996.1"/>
    </source>
</evidence>
<dbReference type="RefSeq" id="WP_379787475.1">
    <property type="nucleotide sequence ID" value="NZ_JBHSHL010000009.1"/>
</dbReference>
<dbReference type="Gene3D" id="1.10.260.40">
    <property type="entry name" value="lambda repressor-like DNA-binding domains"/>
    <property type="match status" value="1"/>
</dbReference>
<dbReference type="Proteomes" id="UP001595916">
    <property type="component" value="Unassembled WGS sequence"/>
</dbReference>
<accession>A0ABV9QKV4</accession>
<comment type="caution">
    <text evidence="3">The sequence shown here is derived from an EMBL/GenBank/DDBJ whole genome shotgun (WGS) entry which is preliminary data.</text>
</comment>
<feature type="domain" description="HTH cro/C1-type" evidence="2">
    <location>
        <begin position="7"/>
        <end position="61"/>
    </location>
</feature>
<dbReference type="PANTHER" id="PTHR46558">
    <property type="entry name" value="TRACRIPTIONAL REGULATORY PROTEIN-RELATED-RELATED"/>
    <property type="match status" value="1"/>
</dbReference>
<evidence type="ECO:0000259" key="2">
    <source>
        <dbReference type="PROSITE" id="PS50943"/>
    </source>
</evidence>
<dbReference type="PANTHER" id="PTHR46558:SF11">
    <property type="entry name" value="HTH-TYPE TRANSCRIPTIONAL REGULATOR XRE"/>
    <property type="match status" value="1"/>
</dbReference>
<organism evidence="3 4">
    <name type="scientific">Filifactor villosus</name>
    <dbReference type="NCBI Taxonomy" id="29374"/>
    <lineage>
        <taxon>Bacteria</taxon>
        <taxon>Bacillati</taxon>
        <taxon>Bacillota</taxon>
        <taxon>Clostridia</taxon>
        <taxon>Peptostreptococcales</taxon>
        <taxon>Filifactoraceae</taxon>
        <taxon>Filifactor</taxon>
    </lineage>
</organism>
<dbReference type="SUPFAM" id="SSF47413">
    <property type="entry name" value="lambda repressor-like DNA-binding domains"/>
    <property type="match status" value="1"/>
</dbReference>
<dbReference type="CDD" id="cd00093">
    <property type="entry name" value="HTH_XRE"/>
    <property type="match status" value="1"/>
</dbReference>
<protein>
    <submittedName>
        <fullName evidence="3">Helix-turn-helix domain-containing protein</fullName>
    </submittedName>
</protein>
<reference evidence="4" key="1">
    <citation type="journal article" date="2019" name="Int. J. Syst. Evol. Microbiol.">
        <title>The Global Catalogue of Microorganisms (GCM) 10K type strain sequencing project: providing services to taxonomists for standard genome sequencing and annotation.</title>
        <authorList>
            <consortium name="The Broad Institute Genomics Platform"/>
            <consortium name="The Broad Institute Genome Sequencing Center for Infectious Disease"/>
            <person name="Wu L."/>
            <person name="Ma J."/>
        </authorList>
    </citation>
    <scope>NUCLEOTIDE SEQUENCE [LARGE SCALE GENOMIC DNA]</scope>
    <source>
        <strain evidence="4">CCUG 46385</strain>
    </source>
</reference>
<dbReference type="InterPro" id="IPR010982">
    <property type="entry name" value="Lambda_DNA-bd_dom_sf"/>
</dbReference>
<dbReference type="EMBL" id="JBHSHL010000009">
    <property type="protein sequence ID" value="MFC4803996.1"/>
    <property type="molecule type" value="Genomic_DNA"/>
</dbReference>
<sequence length="87" mass="9892">MTIGEKIKSLRKNISLSQEDFAERLHVSRSAVAKWESNNGVPDIGNLKMSDDYLHVRIKSFDSLEVQLELGETIPISDICKIEELFD</sequence>
<evidence type="ECO:0000313" key="4">
    <source>
        <dbReference type="Proteomes" id="UP001595916"/>
    </source>
</evidence>
<dbReference type="SMART" id="SM00530">
    <property type="entry name" value="HTH_XRE"/>
    <property type="match status" value="1"/>
</dbReference>
<dbReference type="PROSITE" id="PS50943">
    <property type="entry name" value="HTH_CROC1"/>
    <property type="match status" value="1"/>
</dbReference>
<keyword evidence="4" id="KW-1185">Reference proteome</keyword>
<keyword evidence="1" id="KW-0238">DNA-binding</keyword>
<proteinExistence type="predicted"/>
<dbReference type="InterPro" id="IPR001387">
    <property type="entry name" value="Cro/C1-type_HTH"/>
</dbReference>
<evidence type="ECO:0000256" key="1">
    <source>
        <dbReference type="ARBA" id="ARBA00023125"/>
    </source>
</evidence>
<name>A0ABV9QKV4_9FIRM</name>
<gene>
    <name evidence="3" type="ORF">ACFO4R_02770</name>
</gene>
<dbReference type="Pfam" id="PF01381">
    <property type="entry name" value="HTH_3"/>
    <property type="match status" value="1"/>
</dbReference>